<organism evidence="2 3">
    <name type="scientific">Diaporthe ampelina</name>
    <dbReference type="NCBI Taxonomy" id="1214573"/>
    <lineage>
        <taxon>Eukaryota</taxon>
        <taxon>Fungi</taxon>
        <taxon>Dikarya</taxon>
        <taxon>Ascomycota</taxon>
        <taxon>Pezizomycotina</taxon>
        <taxon>Sordariomycetes</taxon>
        <taxon>Sordariomycetidae</taxon>
        <taxon>Diaporthales</taxon>
        <taxon>Diaporthaceae</taxon>
        <taxon>Diaporthe</taxon>
    </lineage>
</organism>
<evidence type="ECO:0000313" key="3">
    <source>
        <dbReference type="Proteomes" id="UP000034680"/>
    </source>
</evidence>
<sequence>MRYTALRSNDPWGGFGPSRTGGCADYAVATEDLLLPKPAHLSFEEAASLLGGTLTAMALNPAAFPHQSLEGKTALVTAGLEAATSIACQVLKNVYGASEVIATGHVRAVTTVVPLDSLETIKKRCEEVLTLKGGVGKLVIKLV</sequence>
<dbReference type="Gene3D" id="3.90.180.10">
    <property type="entry name" value="Medium-chain alcohol dehydrogenases, catalytic domain"/>
    <property type="match status" value="1"/>
</dbReference>
<dbReference type="STRING" id="1214573.A0A0G2F3C7"/>
<dbReference type="InterPro" id="IPR044626">
    <property type="entry name" value="AOR-like"/>
</dbReference>
<reference evidence="2 3" key="1">
    <citation type="submission" date="2015-05" db="EMBL/GenBank/DDBJ databases">
        <title>Distinctive expansion of gene families associated with plant cell wall degradation and secondary metabolism in the genomes of grapevine trunk pathogens.</title>
        <authorList>
            <person name="Lawrence D.P."/>
            <person name="Travadon R."/>
            <person name="Rolshausen P.E."/>
            <person name="Baumgartner K."/>
        </authorList>
    </citation>
    <scope>NUCLEOTIDE SEQUENCE [LARGE SCALE GENOMIC DNA]</scope>
    <source>
        <strain evidence="2">DA912</strain>
    </source>
</reference>
<keyword evidence="3" id="KW-1185">Reference proteome</keyword>
<evidence type="ECO:0000256" key="1">
    <source>
        <dbReference type="ARBA" id="ARBA00023002"/>
    </source>
</evidence>
<dbReference type="Gene3D" id="3.40.50.720">
    <property type="entry name" value="NAD(P)-binding Rossmann-like Domain"/>
    <property type="match status" value="1"/>
</dbReference>
<accession>A0A0G2F3C7</accession>
<gene>
    <name evidence="2" type="ORF">UCDDA912_g10799</name>
</gene>
<dbReference type="GO" id="GO:0016628">
    <property type="term" value="F:oxidoreductase activity, acting on the CH-CH group of donors, NAD or NADP as acceptor"/>
    <property type="evidence" value="ECO:0007669"/>
    <property type="project" value="InterPro"/>
</dbReference>
<dbReference type="PANTHER" id="PTHR44573:SF1">
    <property type="entry name" value="NADPH-DEPENDENT ALKENAL_ONE OXIDOREDUCTASE, CHLOROPLASTIC"/>
    <property type="match status" value="1"/>
</dbReference>
<dbReference type="EMBL" id="LCUC01001526">
    <property type="protein sequence ID" value="KKY29277.1"/>
    <property type="molecule type" value="Genomic_DNA"/>
</dbReference>
<dbReference type="AlphaFoldDB" id="A0A0G2F3C7"/>
<dbReference type="InterPro" id="IPR011032">
    <property type="entry name" value="GroES-like_sf"/>
</dbReference>
<dbReference type="SUPFAM" id="SSF50129">
    <property type="entry name" value="GroES-like"/>
    <property type="match status" value="1"/>
</dbReference>
<reference evidence="2 3" key="2">
    <citation type="submission" date="2015-05" db="EMBL/GenBank/DDBJ databases">
        <authorList>
            <person name="Morales-Cruz A."/>
            <person name="Amrine K.C."/>
            <person name="Cantu D."/>
        </authorList>
    </citation>
    <scope>NUCLEOTIDE SEQUENCE [LARGE SCALE GENOMIC DNA]</scope>
    <source>
        <strain evidence="2">DA912</strain>
    </source>
</reference>
<proteinExistence type="predicted"/>
<comment type="caution">
    <text evidence="2">The sequence shown here is derived from an EMBL/GenBank/DDBJ whole genome shotgun (WGS) entry which is preliminary data.</text>
</comment>
<evidence type="ECO:0000313" key="2">
    <source>
        <dbReference type="EMBL" id="KKY29277.1"/>
    </source>
</evidence>
<keyword evidence="1" id="KW-0560">Oxidoreductase</keyword>
<name>A0A0G2F3C7_9PEZI</name>
<dbReference type="OrthoDB" id="9992527at2759"/>
<dbReference type="PANTHER" id="PTHR44573">
    <property type="entry name" value="NADPH-DEPENDENT ALKENAL/ONE OXIDOREDUCTASE, CHLOROPLASTIC"/>
    <property type="match status" value="1"/>
</dbReference>
<dbReference type="Proteomes" id="UP000034680">
    <property type="component" value="Unassembled WGS sequence"/>
</dbReference>
<protein>
    <submittedName>
        <fullName evidence="2">Putative alcohol dehydrogenase</fullName>
    </submittedName>
</protein>